<reference evidence="3 4" key="1">
    <citation type="submission" date="2019-12" db="EMBL/GenBank/DDBJ databases">
        <authorList>
            <person name="Floudas D."/>
            <person name="Bentzer J."/>
            <person name="Ahren D."/>
            <person name="Johansson T."/>
            <person name="Persson P."/>
            <person name="Tunlid A."/>
        </authorList>
    </citation>
    <scope>NUCLEOTIDE SEQUENCE [LARGE SCALE GENOMIC DNA]</scope>
    <source>
        <strain evidence="3 4">CBS 102.39</strain>
    </source>
</reference>
<organism evidence="3 4">
    <name type="scientific">Agrocybe pediades</name>
    <dbReference type="NCBI Taxonomy" id="84607"/>
    <lineage>
        <taxon>Eukaryota</taxon>
        <taxon>Fungi</taxon>
        <taxon>Dikarya</taxon>
        <taxon>Basidiomycota</taxon>
        <taxon>Agaricomycotina</taxon>
        <taxon>Agaricomycetes</taxon>
        <taxon>Agaricomycetidae</taxon>
        <taxon>Agaricales</taxon>
        <taxon>Agaricineae</taxon>
        <taxon>Strophariaceae</taxon>
        <taxon>Agrocybe</taxon>
    </lineage>
</organism>
<dbReference type="InterPro" id="IPR054416">
    <property type="entry name" value="GST_UstS-like_C"/>
</dbReference>
<proteinExistence type="inferred from homology"/>
<dbReference type="InterPro" id="IPR004045">
    <property type="entry name" value="Glutathione_S-Trfase_N"/>
</dbReference>
<dbReference type="PANTHER" id="PTHR44051">
    <property type="entry name" value="GLUTATHIONE S-TRANSFERASE-RELATED"/>
    <property type="match status" value="1"/>
</dbReference>
<dbReference type="PANTHER" id="PTHR44051:SF8">
    <property type="entry name" value="GLUTATHIONE S-TRANSFERASE GSTA"/>
    <property type="match status" value="1"/>
</dbReference>
<dbReference type="Pfam" id="PF22041">
    <property type="entry name" value="GST_C_7"/>
    <property type="match status" value="1"/>
</dbReference>
<evidence type="ECO:0000313" key="3">
    <source>
        <dbReference type="EMBL" id="KAF4613746.1"/>
    </source>
</evidence>
<dbReference type="SUPFAM" id="SSF52833">
    <property type="entry name" value="Thioredoxin-like"/>
    <property type="match status" value="1"/>
</dbReference>
<dbReference type="SUPFAM" id="SSF47616">
    <property type="entry name" value="GST C-terminal domain-like"/>
    <property type="match status" value="1"/>
</dbReference>
<evidence type="ECO:0000313" key="4">
    <source>
        <dbReference type="Proteomes" id="UP000521872"/>
    </source>
</evidence>
<dbReference type="PROSITE" id="PS50404">
    <property type="entry name" value="GST_NTER"/>
    <property type="match status" value="1"/>
</dbReference>
<name>A0A8H4QMY7_9AGAR</name>
<dbReference type="Proteomes" id="UP000521872">
    <property type="component" value="Unassembled WGS sequence"/>
</dbReference>
<sequence>MIIFYDIITALPNQTLSPNSWKTRFTLNIKGIPYRTEWLEFDEIQERLKADGFNPTGKKDDGSDFYTLPAIHDTSAGTKVADSFLIAQYLDKTYPDTPKIFPHLTTGLQSAFEDQFMTSLTSMWPFSFLPVHSKLTPRGQAHNRKAKQEQFGKPLESFELTGEEAVREWENFRNAIGKIDEYYAKTGGTDSFLLGDSISWGDIVVASFFNYLKLAFGDDSERWKDISKWHAGRWNRLLIAFDRYTSVL</sequence>
<gene>
    <name evidence="3" type="ORF">D9613_008014</name>
</gene>
<dbReference type="InterPro" id="IPR036249">
    <property type="entry name" value="Thioredoxin-like_sf"/>
</dbReference>
<accession>A0A8H4QMY7</accession>
<comment type="similarity">
    <text evidence="1">Belongs to the GST superfamily.</text>
</comment>
<comment type="caution">
    <text evidence="3">The sequence shown here is derived from an EMBL/GenBank/DDBJ whole genome shotgun (WGS) entry which is preliminary data.</text>
</comment>
<dbReference type="Pfam" id="PF13409">
    <property type="entry name" value="GST_N_2"/>
    <property type="match status" value="1"/>
</dbReference>
<evidence type="ECO:0000256" key="1">
    <source>
        <dbReference type="ARBA" id="ARBA00007409"/>
    </source>
</evidence>
<feature type="domain" description="GST N-terminal" evidence="2">
    <location>
        <begin position="7"/>
        <end position="98"/>
    </location>
</feature>
<dbReference type="InterPro" id="IPR036282">
    <property type="entry name" value="Glutathione-S-Trfase_C_sf"/>
</dbReference>
<dbReference type="Gene3D" id="3.40.30.10">
    <property type="entry name" value="Glutaredoxin"/>
    <property type="match status" value="1"/>
</dbReference>
<evidence type="ECO:0000259" key="2">
    <source>
        <dbReference type="PROSITE" id="PS50404"/>
    </source>
</evidence>
<keyword evidence="4" id="KW-1185">Reference proteome</keyword>
<dbReference type="EMBL" id="JAACJL010000045">
    <property type="protein sequence ID" value="KAF4613746.1"/>
    <property type="molecule type" value="Genomic_DNA"/>
</dbReference>
<dbReference type="Gene3D" id="1.20.1050.10">
    <property type="match status" value="1"/>
</dbReference>
<dbReference type="CDD" id="cd00299">
    <property type="entry name" value="GST_C_family"/>
    <property type="match status" value="1"/>
</dbReference>
<protein>
    <recommendedName>
        <fullName evidence="2">GST N-terminal domain-containing protein</fullName>
    </recommendedName>
</protein>
<dbReference type="AlphaFoldDB" id="A0A8H4QMY7"/>